<gene>
    <name evidence="8" type="primary">LOC115981683</name>
</gene>
<dbReference type="KEGG" id="qlo:115981699"/>
<dbReference type="CDD" id="cd00371">
    <property type="entry name" value="HMA"/>
    <property type="match status" value="1"/>
</dbReference>
<evidence type="ECO:0000256" key="4">
    <source>
        <dbReference type="ARBA" id="ARBA00023289"/>
    </source>
</evidence>
<reference evidence="8 9" key="1">
    <citation type="journal article" date="2016" name="G3 (Bethesda)">
        <title>First Draft Assembly and Annotation of the Genome of a California Endemic Oak Quercus lobata Nee (Fagaceae).</title>
        <authorList>
            <person name="Sork V.L."/>
            <person name="Fitz-Gibbon S.T."/>
            <person name="Puiu D."/>
            <person name="Crepeau M."/>
            <person name="Gugger P.F."/>
            <person name="Sherman R."/>
            <person name="Stevens K."/>
            <person name="Langley C.H."/>
            <person name="Pellegrini M."/>
            <person name="Salzberg S.L."/>
        </authorList>
    </citation>
    <scope>NUCLEOTIDE SEQUENCE [LARGE SCALE GENOMIC DNA]</scope>
    <source>
        <strain evidence="8 9">cv. SW786</strain>
    </source>
</reference>
<dbReference type="EnsemblPlants" id="QL03p021323:mrna">
    <property type="protein sequence ID" value="QL03p021323:mrna"/>
    <property type="gene ID" value="QL03p021323"/>
</dbReference>
<feature type="compositionally biased region" description="Basic and acidic residues" evidence="6">
    <location>
        <begin position="107"/>
        <end position="144"/>
    </location>
</feature>
<dbReference type="EnsemblPlants" id="QL03p021357:mrna">
    <property type="protein sequence ID" value="QL03p021357:mrna"/>
    <property type="gene ID" value="QL03p021357"/>
</dbReference>
<feature type="compositionally biased region" description="Polar residues" evidence="6">
    <location>
        <begin position="300"/>
        <end position="315"/>
    </location>
</feature>
<keyword evidence="1" id="KW-0488">Methylation</keyword>
<feature type="compositionally biased region" description="Low complexity" evidence="6">
    <location>
        <begin position="246"/>
        <end position="259"/>
    </location>
</feature>
<name>A0A7N2L732_QUELO</name>
<dbReference type="KEGG" id="qlo:115981683"/>
<feature type="compositionally biased region" description="Low complexity" evidence="6">
    <location>
        <begin position="340"/>
        <end position="353"/>
    </location>
</feature>
<dbReference type="Pfam" id="PF00403">
    <property type="entry name" value="HMA"/>
    <property type="match status" value="1"/>
</dbReference>
<evidence type="ECO:0000256" key="1">
    <source>
        <dbReference type="ARBA" id="ARBA00022481"/>
    </source>
</evidence>
<dbReference type="PANTHER" id="PTHR45868:SF69">
    <property type="entry name" value="HEAVY METAL-ASSOCIATED ISOPRENYLATED PLANT PROTEIN 35"/>
    <property type="match status" value="1"/>
</dbReference>
<feature type="region of interest" description="Disordered" evidence="6">
    <location>
        <begin position="84"/>
        <end position="287"/>
    </location>
</feature>
<dbReference type="SUPFAM" id="SSF55008">
    <property type="entry name" value="HMA, heavy metal-associated domain"/>
    <property type="match status" value="1"/>
</dbReference>
<organism evidence="8 9">
    <name type="scientific">Quercus lobata</name>
    <name type="common">Valley oak</name>
    <dbReference type="NCBI Taxonomy" id="97700"/>
    <lineage>
        <taxon>Eukaryota</taxon>
        <taxon>Viridiplantae</taxon>
        <taxon>Streptophyta</taxon>
        <taxon>Embryophyta</taxon>
        <taxon>Tracheophyta</taxon>
        <taxon>Spermatophyta</taxon>
        <taxon>Magnoliopsida</taxon>
        <taxon>eudicotyledons</taxon>
        <taxon>Gunneridae</taxon>
        <taxon>Pentapetalae</taxon>
        <taxon>rosids</taxon>
        <taxon>fabids</taxon>
        <taxon>Fagales</taxon>
        <taxon>Fagaceae</taxon>
        <taxon>Quercus</taxon>
    </lineage>
</organism>
<evidence type="ECO:0000256" key="6">
    <source>
        <dbReference type="SAM" id="MobiDB-lite"/>
    </source>
</evidence>
<dbReference type="PROSITE" id="PS50846">
    <property type="entry name" value="HMA_2"/>
    <property type="match status" value="1"/>
</dbReference>
<feature type="domain" description="HMA" evidence="7">
    <location>
        <begin position="25"/>
        <end position="90"/>
    </location>
</feature>
<dbReference type="Proteomes" id="UP000594261">
    <property type="component" value="Chromosome 3"/>
</dbReference>
<dbReference type="Gramene" id="QL03p021357:mrna">
    <property type="protein sequence ID" value="QL03p021357:mrna"/>
    <property type="gene ID" value="QL03p021357"/>
</dbReference>
<evidence type="ECO:0000313" key="9">
    <source>
        <dbReference type="Proteomes" id="UP000594261"/>
    </source>
</evidence>
<feature type="compositionally biased region" description="Gly residues" evidence="6">
    <location>
        <begin position="199"/>
        <end position="212"/>
    </location>
</feature>
<feature type="compositionally biased region" description="Basic residues" evidence="6">
    <location>
        <begin position="213"/>
        <end position="224"/>
    </location>
</feature>
<protein>
    <recommendedName>
        <fullName evidence="7">HMA domain-containing protein</fullName>
    </recommendedName>
</protein>
<dbReference type="Gramene" id="QL03p021323:mrna">
    <property type="protein sequence ID" value="QL03p021323:mrna"/>
    <property type="gene ID" value="QL03p021323"/>
</dbReference>
<dbReference type="GeneID" id="115981683"/>
<keyword evidence="3" id="KW-0449">Lipoprotein</keyword>
<dbReference type="RefSeq" id="XP_030959844.1">
    <property type="nucleotide sequence ID" value="XM_031103984.1"/>
</dbReference>
<evidence type="ECO:0000256" key="3">
    <source>
        <dbReference type="ARBA" id="ARBA00023288"/>
    </source>
</evidence>
<comment type="similarity">
    <text evidence="5">Belongs to the HIPP family.</text>
</comment>
<feature type="compositionally biased region" description="Basic and acidic residues" evidence="6">
    <location>
        <begin position="325"/>
        <end position="337"/>
    </location>
</feature>
<keyword evidence="9" id="KW-1185">Reference proteome</keyword>
<feature type="compositionally biased region" description="Low complexity" evidence="6">
    <location>
        <begin position="276"/>
        <end position="287"/>
    </location>
</feature>
<evidence type="ECO:0000256" key="5">
    <source>
        <dbReference type="ARBA" id="ARBA00024045"/>
    </source>
</evidence>
<dbReference type="PANTHER" id="PTHR45868">
    <property type="entry name" value="HEAVY METAL-ASSOCIATED ISOPRENYLATED PLANT PROTEIN 33-RELATED"/>
    <property type="match status" value="1"/>
</dbReference>
<feature type="region of interest" description="Disordered" evidence="6">
    <location>
        <begin position="300"/>
        <end position="368"/>
    </location>
</feature>
<dbReference type="Gene3D" id="3.30.70.100">
    <property type="match status" value="1"/>
</dbReference>
<reference evidence="8" key="2">
    <citation type="submission" date="2021-01" db="UniProtKB">
        <authorList>
            <consortium name="EnsemblPlants"/>
        </authorList>
    </citation>
    <scope>IDENTIFICATION</scope>
</reference>
<sequence length="368" mass="40107">MAAPEAKEVPPKEVMVEENSEPLNCKKWVLKVSIHCEGCKRKVKKVLHSVEGVYETDIDLKQQKAIVTVKGNVNPETLIRKLIKTGRPAELWPEKEKKQSKSKNKKEKQSDQESAEESNHGEDKEKEAVKVEGHHVQDPSKHSEGGCPSKNGEVTSKASGQVKEQKPEVKQTVTSPAGSQPPVAEKISVGCENENGVEKSGGGGGGGGSGSGGKKKKKKGHKVSVKIEEGVEHPGDAPPSTGSPIHAQAHAQAPHGHGQNPYPANHSSPPQHVYRQSSPQHYYSQPQHYYSAPPVYATSYSMAQPTSSHGTSYYASPTPPNSHVYIHETEYETDHPPPSDYYYDSYQPHPSDSFELFSDENPNGCSIM</sequence>
<feature type="compositionally biased region" description="Basic and acidic residues" evidence="6">
    <location>
        <begin position="225"/>
        <end position="235"/>
    </location>
</feature>
<keyword evidence="4" id="KW-0636">Prenylation</keyword>
<dbReference type="GO" id="GO:0046872">
    <property type="term" value="F:metal ion binding"/>
    <property type="evidence" value="ECO:0007669"/>
    <property type="project" value="UniProtKB-KW"/>
</dbReference>
<dbReference type="InterPro" id="IPR036163">
    <property type="entry name" value="HMA_dom_sf"/>
</dbReference>
<accession>A0A7N2L732</accession>
<keyword evidence="2" id="KW-0479">Metal-binding</keyword>
<dbReference type="OrthoDB" id="689350at2759"/>
<dbReference type="AlphaFoldDB" id="A0A7N2L732"/>
<evidence type="ECO:0000259" key="7">
    <source>
        <dbReference type="PROSITE" id="PS50846"/>
    </source>
</evidence>
<dbReference type="InterPro" id="IPR006121">
    <property type="entry name" value="HMA_dom"/>
</dbReference>
<dbReference type="EMBL" id="LRBV02000003">
    <property type="status" value="NOT_ANNOTATED_CDS"/>
    <property type="molecule type" value="Genomic_DNA"/>
</dbReference>
<dbReference type="OMA" id="NARVTME"/>
<evidence type="ECO:0000256" key="2">
    <source>
        <dbReference type="ARBA" id="ARBA00022723"/>
    </source>
</evidence>
<proteinExistence type="inferred from homology"/>
<evidence type="ECO:0000313" key="8">
    <source>
        <dbReference type="EnsemblPlants" id="QL03p021323:mrna"/>
    </source>
</evidence>